<organism evidence="1 2">
    <name type="scientific">Paludisphaera borealis</name>
    <dbReference type="NCBI Taxonomy" id="1387353"/>
    <lineage>
        <taxon>Bacteria</taxon>
        <taxon>Pseudomonadati</taxon>
        <taxon>Planctomycetota</taxon>
        <taxon>Planctomycetia</taxon>
        <taxon>Isosphaerales</taxon>
        <taxon>Isosphaeraceae</taxon>
        <taxon>Paludisphaera</taxon>
    </lineage>
</organism>
<dbReference type="AlphaFoldDB" id="A0A1U7CM65"/>
<evidence type="ECO:0000313" key="1">
    <source>
        <dbReference type="EMBL" id="APW60030.1"/>
    </source>
</evidence>
<dbReference type="EMBL" id="CP019082">
    <property type="protein sequence ID" value="APW60030.1"/>
    <property type="molecule type" value="Genomic_DNA"/>
</dbReference>
<dbReference type="Proteomes" id="UP000186309">
    <property type="component" value="Chromosome"/>
</dbReference>
<accession>A0A1U7CM65</accession>
<name>A0A1U7CM65_9BACT</name>
<protein>
    <submittedName>
        <fullName evidence="1">Uncharacterized protein</fullName>
    </submittedName>
</protein>
<sequence>MCLLKPNTSPKRKRVNLIEAVVDRLNHSLACDSGLYRGEFTRLRFGLVFRGIEISRNTCIGFSFVALLAALLSGCGPRSTNSDPRALRVATDWTKSDRDEIAREFATWARERPDGTPALGSSIVWIAKPGDANPPDVFLGGPISFFVDLASKDQLESLGSGPDRPFWSTARRSVVGMVERAPSPTSRTVLADPRVDPLTLAWGLGRLRDDGWPTAYAKLIDLYGRAQTAGWREGSARAAVERGDADATIARLDEGAASAPDSVVFEEGAAIRRGARRMTAARTFLQFLDERTDASAEKVGIGLSPNAESLAADLLGATLVDAQDELRKAIDEIRKAGSPPGAVPLLTQLPPWPPASVEKLLKRGGEGAATLVETLAGQVAPEPGPRLWLSQSWLRHRKPIDGALLSELAGVDQGRLAREPRFRAWLRAEWTQWARQRYRWVARLAAARSPLLTSIRSSEP</sequence>
<reference evidence="2" key="1">
    <citation type="submission" date="2016-12" db="EMBL/GenBank/DDBJ databases">
        <title>Comparative genomics of four Isosphaeraceae planctomycetes: a common pool of plasmids and glycoside hydrolase genes.</title>
        <authorList>
            <person name="Ivanova A."/>
        </authorList>
    </citation>
    <scope>NUCLEOTIDE SEQUENCE [LARGE SCALE GENOMIC DNA]</scope>
    <source>
        <strain evidence="2">PX4</strain>
    </source>
</reference>
<dbReference type="STRING" id="1387353.BSF38_01492"/>
<evidence type="ECO:0000313" key="2">
    <source>
        <dbReference type="Proteomes" id="UP000186309"/>
    </source>
</evidence>
<dbReference type="SUPFAM" id="SSF53850">
    <property type="entry name" value="Periplasmic binding protein-like II"/>
    <property type="match status" value="1"/>
</dbReference>
<dbReference type="KEGG" id="pbor:BSF38_01492"/>
<keyword evidence="2" id="KW-1185">Reference proteome</keyword>
<proteinExistence type="predicted"/>
<gene>
    <name evidence="1" type="ORF">BSF38_01492</name>
</gene>